<reference evidence="7 8" key="1">
    <citation type="journal article" date="2021" name="Elife">
        <title>Chloroplast acquisition without the gene transfer in kleptoplastic sea slugs, Plakobranchus ocellatus.</title>
        <authorList>
            <person name="Maeda T."/>
            <person name="Takahashi S."/>
            <person name="Yoshida T."/>
            <person name="Shimamura S."/>
            <person name="Takaki Y."/>
            <person name="Nagai Y."/>
            <person name="Toyoda A."/>
            <person name="Suzuki Y."/>
            <person name="Arimoto A."/>
            <person name="Ishii H."/>
            <person name="Satoh N."/>
            <person name="Nishiyama T."/>
            <person name="Hasebe M."/>
            <person name="Maruyama T."/>
            <person name="Minagawa J."/>
            <person name="Obokata J."/>
            <person name="Shigenobu S."/>
        </authorList>
    </citation>
    <scope>NUCLEOTIDE SEQUENCE [LARGE SCALE GENOMIC DNA]</scope>
</reference>
<dbReference type="AlphaFoldDB" id="A0AAV4CT06"/>
<feature type="domain" description="Sulfotransferase" evidence="6">
    <location>
        <begin position="50"/>
        <end position="250"/>
    </location>
</feature>
<feature type="active site" description="For sulfotransferase activity" evidence="3">
    <location>
        <position position="59"/>
    </location>
</feature>
<evidence type="ECO:0000256" key="4">
    <source>
        <dbReference type="PIRSR" id="PIRSR637359-2"/>
    </source>
</evidence>
<comment type="caution">
    <text evidence="7">The sequence shown here is derived from an EMBL/GenBank/DDBJ whole genome shotgun (WGS) entry which is preliminary data.</text>
</comment>
<name>A0AAV4CT06_9GAST</name>
<evidence type="ECO:0000313" key="7">
    <source>
        <dbReference type="EMBL" id="GFO34983.1"/>
    </source>
</evidence>
<organism evidence="7 8">
    <name type="scientific">Plakobranchus ocellatus</name>
    <dbReference type="NCBI Taxonomy" id="259542"/>
    <lineage>
        <taxon>Eukaryota</taxon>
        <taxon>Metazoa</taxon>
        <taxon>Spiralia</taxon>
        <taxon>Lophotrochozoa</taxon>
        <taxon>Mollusca</taxon>
        <taxon>Gastropoda</taxon>
        <taxon>Heterobranchia</taxon>
        <taxon>Euthyneura</taxon>
        <taxon>Panpulmonata</taxon>
        <taxon>Sacoglossa</taxon>
        <taxon>Placobranchoidea</taxon>
        <taxon>Plakobranchidae</taxon>
        <taxon>Plakobranchus</taxon>
    </lineage>
</organism>
<feature type="binding site" evidence="4">
    <location>
        <begin position="273"/>
        <end position="277"/>
    </location>
    <ligand>
        <name>3'-phosphoadenylyl sulfate</name>
        <dbReference type="ChEBI" id="CHEBI:58339"/>
    </ligand>
</feature>
<keyword evidence="8" id="KW-1185">Reference proteome</keyword>
<gene>
    <name evidence="7" type="ORF">PoB_006148800</name>
</gene>
<evidence type="ECO:0000259" key="6">
    <source>
        <dbReference type="Pfam" id="PF00685"/>
    </source>
</evidence>
<evidence type="ECO:0000256" key="1">
    <source>
        <dbReference type="ARBA" id="ARBA00022679"/>
    </source>
</evidence>
<accession>A0AAV4CT06</accession>
<evidence type="ECO:0000313" key="8">
    <source>
        <dbReference type="Proteomes" id="UP000735302"/>
    </source>
</evidence>
<dbReference type="Pfam" id="PF00685">
    <property type="entry name" value="Sulfotransfer_1"/>
    <property type="match status" value="1"/>
</dbReference>
<evidence type="ECO:0000256" key="5">
    <source>
        <dbReference type="PIRSR" id="PIRSR637359-3"/>
    </source>
</evidence>
<protein>
    <submittedName>
        <fullName evidence="7">Heparan sulfate glucosamine 3-o-sulfotransferase 5</fullName>
    </submittedName>
</protein>
<feature type="binding site" evidence="4">
    <location>
        <position position="148"/>
    </location>
    <ligand>
        <name>3'-phosphoadenylyl sulfate</name>
        <dbReference type="ChEBI" id="CHEBI:58339"/>
    </ligand>
</feature>
<dbReference type="InterPro" id="IPR037359">
    <property type="entry name" value="NST/OST"/>
</dbReference>
<feature type="disulfide bond" evidence="5">
    <location>
        <begin position="245"/>
        <end position="268"/>
    </location>
</feature>
<dbReference type="InterPro" id="IPR000863">
    <property type="entry name" value="Sulfotransferase_dom"/>
</dbReference>
<keyword evidence="2" id="KW-0325">Glycoprotein</keyword>
<proteinExistence type="predicted"/>
<dbReference type="EMBL" id="BLXT01006951">
    <property type="protein sequence ID" value="GFO34983.1"/>
    <property type="molecule type" value="Genomic_DNA"/>
</dbReference>
<dbReference type="GO" id="GO:0008467">
    <property type="term" value="F:[heparan sulfate]-glucosamine 3-sulfotransferase activity"/>
    <property type="evidence" value="ECO:0007669"/>
    <property type="project" value="TreeGrafter"/>
</dbReference>
<evidence type="ECO:0000256" key="2">
    <source>
        <dbReference type="ARBA" id="ARBA00023180"/>
    </source>
</evidence>
<dbReference type="PANTHER" id="PTHR10605:SF65">
    <property type="entry name" value="GH20068P"/>
    <property type="match status" value="1"/>
</dbReference>
<feature type="binding site" evidence="4">
    <location>
        <position position="244"/>
    </location>
    <ligand>
        <name>3'-phosphoadenylyl sulfate</name>
        <dbReference type="ChEBI" id="CHEBI:58339"/>
    </ligand>
</feature>
<dbReference type="InterPro" id="IPR027417">
    <property type="entry name" value="P-loop_NTPase"/>
</dbReference>
<feature type="binding site" evidence="4">
    <location>
        <position position="140"/>
    </location>
    <ligand>
        <name>3'-phosphoadenylyl sulfate</name>
        <dbReference type="ChEBI" id="CHEBI:58339"/>
    </ligand>
</feature>
<keyword evidence="5" id="KW-1015">Disulfide bond</keyword>
<keyword evidence="1" id="KW-0808">Transferase</keyword>
<dbReference type="PANTHER" id="PTHR10605">
    <property type="entry name" value="HEPARAN SULFATE SULFOTRANSFERASE"/>
    <property type="match status" value="1"/>
</dbReference>
<evidence type="ECO:0000256" key="3">
    <source>
        <dbReference type="PIRSR" id="PIRSR637359-1"/>
    </source>
</evidence>
<dbReference type="Gene3D" id="3.40.50.300">
    <property type="entry name" value="P-loop containing nucleotide triphosphate hydrolases"/>
    <property type="match status" value="1"/>
</dbReference>
<dbReference type="Proteomes" id="UP000735302">
    <property type="component" value="Unassembled WGS sequence"/>
</dbReference>
<dbReference type="SUPFAM" id="SSF52540">
    <property type="entry name" value="P-loop containing nucleoside triphosphate hydrolases"/>
    <property type="match status" value="1"/>
</dbReference>
<sequence length="314" mass="36175">MGLILNLVLYGSYFPNTVRKTLSSGPRNASASRVTGFYEDEGKDKQRRFPHALIIGFSKCGTTALRAFLSLHPDIVSPLEEVRFFTLNYTKGLEWYRMQMPPSTEHQITIEKTPFYIMYTEALERIRQFNSSIKLIISVRDPIARLQSQYAHTFRNVRDASAKPTFRSWCHGEAAGEHVVRFVDYATHISTVYNLFPRDQVLVLSEEVLETDPLSVMKEAETFLGLRPSFSKHDFVFNQNKGFYCFNMTSPSYPKIIGSVKVNSDTGCIGGEKGRAHPEIDDEFFKHLVQAIRPYNEQLFQLINKRFEWANFIQ</sequence>